<dbReference type="InterPro" id="IPR015915">
    <property type="entry name" value="Kelch-typ_b-propeller"/>
</dbReference>
<organism evidence="1 2">
    <name type="scientific">Rhamnusium bicolor</name>
    <dbReference type="NCBI Taxonomy" id="1586634"/>
    <lineage>
        <taxon>Eukaryota</taxon>
        <taxon>Metazoa</taxon>
        <taxon>Ecdysozoa</taxon>
        <taxon>Arthropoda</taxon>
        <taxon>Hexapoda</taxon>
        <taxon>Insecta</taxon>
        <taxon>Pterygota</taxon>
        <taxon>Neoptera</taxon>
        <taxon>Endopterygota</taxon>
        <taxon>Coleoptera</taxon>
        <taxon>Polyphaga</taxon>
        <taxon>Cucujiformia</taxon>
        <taxon>Chrysomeloidea</taxon>
        <taxon>Cerambycidae</taxon>
        <taxon>Lepturinae</taxon>
        <taxon>Rhagiini</taxon>
        <taxon>Rhamnusium</taxon>
    </lineage>
</organism>
<dbReference type="AlphaFoldDB" id="A0AAV8ZDD8"/>
<dbReference type="EMBL" id="JANEYF010001618">
    <property type="protein sequence ID" value="KAJ8961338.1"/>
    <property type="molecule type" value="Genomic_DNA"/>
</dbReference>
<dbReference type="SUPFAM" id="SSF117281">
    <property type="entry name" value="Kelch motif"/>
    <property type="match status" value="1"/>
</dbReference>
<proteinExistence type="predicted"/>
<keyword evidence="2" id="KW-1185">Reference proteome</keyword>
<evidence type="ECO:0000313" key="2">
    <source>
        <dbReference type="Proteomes" id="UP001162156"/>
    </source>
</evidence>
<gene>
    <name evidence="1" type="ORF">NQ314_005949</name>
</gene>
<evidence type="ECO:0000313" key="1">
    <source>
        <dbReference type="EMBL" id="KAJ8961338.1"/>
    </source>
</evidence>
<accession>A0AAV8ZDD8</accession>
<comment type="caution">
    <text evidence="1">The sequence shown here is derived from an EMBL/GenBank/DDBJ whole genome shotgun (WGS) entry which is preliminary data.</text>
</comment>
<protein>
    <submittedName>
        <fullName evidence="1">Uncharacterized protein</fullName>
    </submittedName>
</protein>
<dbReference type="Gene3D" id="2.120.10.80">
    <property type="entry name" value="Kelch-type beta propeller"/>
    <property type="match status" value="1"/>
</dbReference>
<reference evidence="1" key="1">
    <citation type="journal article" date="2023" name="Insect Mol. Biol.">
        <title>Genome sequencing provides insights into the evolution of gene families encoding plant cell wall-degrading enzymes in longhorned beetles.</title>
        <authorList>
            <person name="Shin N.R."/>
            <person name="Okamura Y."/>
            <person name="Kirsch R."/>
            <person name="Pauchet Y."/>
        </authorList>
    </citation>
    <scope>NUCLEOTIDE SEQUENCE</scope>
    <source>
        <strain evidence="1">RBIC_L_NR</strain>
    </source>
</reference>
<sequence length="77" mass="9026">MCKDRETVLVFGGIDPHNDYGVGRNTGKNIFRYVPDENIWEFVGELPVPRHHHCVQFFKARIYLVGKCHIYSNYLNT</sequence>
<dbReference type="Proteomes" id="UP001162156">
    <property type="component" value="Unassembled WGS sequence"/>
</dbReference>
<name>A0AAV8ZDD8_9CUCU</name>